<sequence>MPASSVNIDDDASIARLLAEDARASSSRYAKQGLSALLPKRPAGSAPKANTRFLKALVRDADSHNAALRRKEDRERVERLRNGGKKPTLDSNMDDNRQRQGKGRDHDRDRKRRRLSSVRNDSKAKRDGVRDFRSRRRDRHDSDSRSRSRSRESGAHKHKYGRRRHDGDGTRSRHGQDSDSGERPERLHYKYKRHRSRSRSPRNGVSGDGVVARSPKPVTQPRRGSSSSDPLEELVGPLPAKEPDLPARVRVRGRGAHKIASTSNIDAHFSPKYDPSLDVHPEEEHSDEREDWEMALEAVRDRQAWKKKHADRLREAGFNDDEIDKWEDPGREKDARDVRWRSRGQVREWDIGKDEQPSNEVEDGRLSP</sequence>
<dbReference type="Proteomes" id="UP000030752">
    <property type="component" value="Unassembled WGS sequence"/>
</dbReference>
<feature type="compositionally biased region" description="Basic and acidic residues" evidence="1">
    <location>
        <begin position="165"/>
        <end position="188"/>
    </location>
</feature>
<dbReference type="VEuPathDB" id="FungiDB:HMPREF1541_00606"/>
<feature type="compositionally biased region" description="Basic and acidic residues" evidence="1">
    <location>
        <begin position="120"/>
        <end position="132"/>
    </location>
</feature>
<feature type="region of interest" description="Disordered" evidence="1">
    <location>
        <begin position="22"/>
        <end position="49"/>
    </location>
</feature>
<feature type="compositionally biased region" description="Basic and acidic residues" evidence="1">
    <location>
        <begin position="326"/>
        <end position="368"/>
    </location>
</feature>
<dbReference type="AlphaFoldDB" id="W2SCL4"/>
<dbReference type="PANTHER" id="PTHR40132:SF1">
    <property type="entry name" value="PRE-MRNA-SPLICING FACTOR 38B"/>
    <property type="match status" value="1"/>
</dbReference>
<keyword evidence="3" id="KW-1185">Reference proteome</keyword>
<feature type="compositionally biased region" description="Basic and acidic residues" evidence="1">
    <location>
        <begin position="269"/>
        <end position="288"/>
    </location>
</feature>
<dbReference type="PANTHER" id="PTHR40132">
    <property type="entry name" value="PRE-MRNA-SPLICING FACTOR 38B"/>
    <property type="match status" value="1"/>
</dbReference>
<feature type="compositionally biased region" description="Basic and acidic residues" evidence="1">
    <location>
        <begin position="139"/>
        <end position="155"/>
    </location>
</feature>
<name>W2SCL4_CYPE1</name>
<dbReference type="EMBL" id="KB822711">
    <property type="protein sequence ID" value="ETN46422.1"/>
    <property type="molecule type" value="Genomic_DNA"/>
</dbReference>
<evidence type="ECO:0000313" key="3">
    <source>
        <dbReference type="Proteomes" id="UP000030752"/>
    </source>
</evidence>
<feature type="compositionally biased region" description="Basic residues" evidence="1">
    <location>
        <begin position="189"/>
        <end position="200"/>
    </location>
</feature>
<feature type="region of interest" description="Disordered" evidence="1">
    <location>
        <begin position="62"/>
        <end position="290"/>
    </location>
</feature>
<proteinExistence type="predicted"/>
<evidence type="ECO:0000256" key="1">
    <source>
        <dbReference type="SAM" id="MobiDB-lite"/>
    </source>
</evidence>
<dbReference type="InParanoid" id="W2SCL4"/>
<evidence type="ECO:0000313" key="2">
    <source>
        <dbReference type="EMBL" id="ETN46422.1"/>
    </source>
</evidence>
<dbReference type="eggNOG" id="ENOG502S07H">
    <property type="taxonomic scope" value="Eukaryota"/>
</dbReference>
<feature type="compositionally biased region" description="Basic and acidic residues" evidence="1">
    <location>
        <begin position="94"/>
        <end position="108"/>
    </location>
</feature>
<dbReference type="GeneID" id="19967945"/>
<dbReference type="STRING" id="1220924.W2SCL4"/>
<organism evidence="2 3">
    <name type="scientific">Cyphellophora europaea (strain CBS 101466)</name>
    <name type="common">Phialophora europaea</name>
    <dbReference type="NCBI Taxonomy" id="1220924"/>
    <lineage>
        <taxon>Eukaryota</taxon>
        <taxon>Fungi</taxon>
        <taxon>Dikarya</taxon>
        <taxon>Ascomycota</taxon>
        <taxon>Pezizomycotina</taxon>
        <taxon>Eurotiomycetes</taxon>
        <taxon>Chaetothyriomycetidae</taxon>
        <taxon>Chaetothyriales</taxon>
        <taxon>Cyphellophoraceae</taxon>
        <taxon>Cyphellophora</taxon>
    </lineage>
</organism>
<gene>
    <name evidence="2" type="ORF">HMPREF1541_00606</name>
</gene>
<reference evidence="2 3" key="1">
    <citation type="submission" date="2013-03" db="EMBL/GenBank/DDBJ databases">
        <title>The Genome Sequence of Phialophora europaea CBS 101466.</title>
        <authorList>
            <consortium name="The Broad Institute Genomics Platform"/>
            <person name="Cuomo C."/>
            <person name="de Hoog S."/>
            <person name="Gorbushina A."/>
            <person name="Walker B."/>
            <person name="Young S.K."/>
            <person name="Zeng Q."/>
            <person name="Gargeya S."/>
            <person name="Fitzgerald M."/>
            <person name="Haas B."/>
            <person name="Abouelleil A."/>
            <person name="Allen A.W."/>
            <person name="Alvarado L."/>
            <person name="Arachchi H.M."/>
            <person name="Berlin A.M."/>
            <person name="Chapman S.B."/>
            <person name="Gainer-Dewar J."/>
            <person name="Goldberg J."/>
            <person name="Griggs A."/>
            <person name="Gujja S."/>
            <person name="Hansen M."/>
            <person name="Howarth C."/>
            <person name="Imamovic A."/>
            <person name="Ireland A."/>
            <person name="Larimer J."/>
            <person name="McCowan C."/>
            <person name="Murphy C."/>
            <person name="Pearson M."/>
            <person name="Poon T.W."/>
            <person name="Priest M."/>
            <person name="Roberts A."/>
            <person name="Saif S."/>
            <person name="Shea T."/>
            <person name="Sisk P."/>
            <person name="Sykes S."/>
            <person name="Wortman J."/>
            <person name="Nusbaum C."/>
            <person name="Birren B."/>
        </authorList>
    </citation>
    <scope>NUCLEOTIDE SEQUENCE [LARGE SCALE GENOMIC DNA]</scope>
    <source>
        <strain evidence="2 3">CBS 101466</strain>
    </source>
</reference>
<accession>W2SCL4</accession>
<dbReference type="OrthoDB" id="2431475at2759"/>
<protein>
    <submittedName>
        <fullName evidence="2">Uncharacterized protein</fullName>
    </submittedName>
</protein>
<dbReference type="RefSeq" id="XP_008711134.1">
    <property type="nucleotide sequence ID" value="XM_008712912.1"/>
</dbReference>
<dbReference type="HOGENOM" id="CLU_038073_1_0_1"/>
<feature type="compositionally biased region" description="Basic and acidic residues" evidence="1">
    <location>
        <begin position="62"/>
        <end position="81"/>
    </location>
</feature>
<feature type="region of interest" description="Disordered" evidence="1">
    <location>
        <begin position="303"/>
        <end position="368"/>
    </location>
</feature>